<sequence>MKINSVILEALKKNNNIITTTQAIELGFSRYLLSKYEKEGLLERARQGVYVLPDSIHDDMYTLMLRSKKIIFSHDSALFLNGLSERTPFVHSVTIPNNTRVSKCIQDECVCYYIKPELYQIGATSRKTTLGNEVPCYNLERTICDLLRSRNRLDEEMVISAIKNYAAALEKDLNLLAVYASQFGVDKALKRYMEVLL</sequence>
<proteinExistence type="predicted"/>
<reference evidence="2 3" key="1">
    <citation type="submission" date="2019-01" db="EMBL/GenBank/DDBJ databases">
        <title>PMF-metabolizing Aryl O-demethylase.</title>
        <authorList>
            <person name="Kim M."/>
        </authorList>
    </citation>
    <scope>NUCLEOTIDE SEQUENCE [LARGE SCALE GENOMIC DNA]</scope>
    <source>
        <strain evidence="2 3">PMF1</strain>
    </source>
</reference>
<feature type="domain" description="AbiEi antitoxin N-terminal" evidence="1">
    <location>
        <begin position="7"/>
        <end position="53"/>
    </location>
</feature>
<dbReference type="AlphaFoldDB" id="A0A4P6LSK8"/>
<organism evidence="2 3">
    <name type="scientific">Blautia producta</name>
    <dbReference type="NCBI Taxonomy" id="33035"/>
    <lineage>
        <taxon>Bacteria</taxon>
        <taxon>Bacillati</taxon>
        <taxon>Bacillota</taxon>
        <taxon>Clostridia</taxon>
        <taxon>Lachnospirales</taxon>
        <taxon>Lachnospiraceae</taxon>
        <taxon>Blautia</taxon>
    </lineage>
</organism>
<dbReference type="InterPro" id="IPR025159">
    <property type="entry name" value="AbiEi_N"/>
</dbReference>
<dbReference type="Pfam" id="PF13338">
    <property type="entry name" value="AbiEi_4"/>
    <property type="match status" value="1"/>
</dbReference>
<dbReference type="EMBL" id="CP035945">
    <property type="protein sequence ID" value="QBE94926.1"/>
    <property type="molecule type" value="Genomic_DNA"/>
</dbReference>
<protein>
    <recommendedName>
        <fullName evidence="1">AbiEi antitoxin N-terminal domain-containing protein</fullName>
    </recommendedName>
</protein>
<name>A0A4P6LSK8_9FIRM</name>
<dbReference type="RefSeq" id="WP_130179646.1">
    <property type="nucleotide sequence ID" value="NZ_CP035945.1"/>
</dbReference>
<evidence type="ECO:0000259" key="1">
    <source>
        <dbReference type="Pfam" id="PF13338"/>
    </source>
</evidence>
<dbReference type="KEGG" id="bpro:PMF13cell1_00419"/>
<dbReference type="Proteomes" id="UP000289794">
    <property type="component" value="Chromosome"/>
</dbReference>
<evidence type="ECO:0000313" key="2">
    <source>
        <dbReference type="EMBL" id="QBE94926.1"/>
    </source>
</evidence>
<gene>
    <name evidence="2" type="ORF">PMF13cell1_00419</name>
</gene>
<accession>A0A4P6LSK8</accession>
<evidence type="ECO:0000313" key="3">
    <source>
        <dbReference type="Proteomes" id="UP000289794"/>
    </source>
</evidence>